<keyword evidence="1" id="KW-1133">Transmembrane helix</keyword>
<reference evidence="2" key="1">
    <citation type="submission" date="2023-10" db="EMBL/GenBank/DDBJ databases">
        <title>Genome assemblies of two species of porcelain crab, Petrolisthes cinctipes and Petrolisthes manimaculis (Anomura: Porcellanidae).</title>
        <authorList>
            <person name="Angst P."/>
        </authorList>
    </citation>
    <scope>NUCLEOTIDE SEQUENCE</scope>
    <source>
        <strain evidence="2">PB745_01</strain>
        <tissue evidence="2">Gill</tissue>
    </source>
</reference>
<protein>
    <submittedName>
        <fullName evidence="2">Uncharacterized protein</fullName>
    </submittedName>
</protein>
<keyword evidence="3" id="KW-1185">Reference proteome</keyword>
<proteinExistence type="predicted"/>
<dbReference type="Proteomes" id="UP001286313">
    <property type="component" value="Unassembled WGS sequence"/>
</dbReference>
<keyword evidence="1" id="KW-0812">Transmembrane</keyword>
<comment type="caution">
    <text evidence="2">The sequence shown here is derived from an EMBL/GenBank/DDBJ whole genome shotgun (WGS) entry which is preliminary data.</text>
</comment>
<gene>
    <name evidence="2" type="ORF">Pcinc_025708</name>
</gene>
<evidence type="ECO:0000313" key="2">
    <source>
        <dbReference type="EMBL" id="KAK3868960.1"/>
    </source>
</evidence>
<evidence type="ECO:0000256" key="1">
    <source>
        <dbReference type="SAM" id="Phobius"/>
    </source>
</evidence>
<accession>A0AAE1KDE8</accession>
<dbReference type="EMBL" id="JAWQEG010002918">
    <property type="protein sequence ID" value="KAK3868960.1"/>
    <property type="molecule type" value="Genomic_DNA"/>
</dbReference>
<dbReference type="AlphaFoldDB" id="A0AAE1KDE8"/>
<sequence>MREIMRWRGMGTVMRRDDEGVNENWKGARAVGRVMSTMEHSLVSVLLLVVVMLGLVGGILAQQGRGSSLLDDLEQDLLDQGWAPPPPRFHYRGFNRPIRKVH</sequence>
<feature type="transmembrane region" description="Helical" evidence="1">
    <location>
        <begin position="42"/>
        <end position="61"/>
    </location>
</feature>
<evidence type="ECO:0000313" key="3">
    <source>
        <dbReference type="Proteomes" id="UP001286313"/>
    </source>
</evidence>
<keyword evidence="1" id="KW-0472">Membrane</keyword>
<organism evidence="2 3">
    <name type="scientific">Petrolisthes cinctipes</name>
    <name type="common">Flat porcelain crab</name>
    <dbReference type="NCBI Taxonomy" id="88211"/>
    <lineage>
        <taxon>Eukaryota</taxon>
        <taxon>Metazoa</taxon>
        <taxon>Ecdysozoa</taxon>
        <taxon>Arthropoda</taxon>
        <taxon>Crustacea</taxon>
        <taxon>Multicrustacea</taxon>
        <taxon>Malacostraca</taxon>
        <taxon>Eumalacostraca</taxon>
        <taxon>Eucarida</taxon>
        <taxon>Decapoda</taxon>
        <taxon>Pleocyemata</taxon>
        <taxon>Anomura</taxon>
        <taxon>Galatheoidea</taxon>
        <taxon>Porcellanidae</taxon>
        <taxon>Petrolisthes</taxon>
    </lineage>
</organism>
<name>A0AAE1KDE8_PETCI</name>